<dbReference type="InterPro" id="IPR058240">
    <property type="entry name" value="rSAM_sf"/>
</dbReference>
<accession>A0A1F4UQK6</accession>
<keyword evidence="2" id="KW-0949">S-adenosyl-L-methionine</keyword>
<keyword evidence="4" id="KW-0408">Iron</keyword>
<dbReference type="EMBL" id="MEUX01000022">
    <property type="protein sequence ID" value="OGC47080.1"/>
    <property type="molecule type" value="Genomic_DNA"/>
</dbReference>
<evidence type="ECO:0000256" key="5">
    <source>
        <dbReference type="ARBA" id="ARBA00023014"/>
    </source>
</evidence>
<evidence type="ECO:0000259" key="6">
    <source>
        <dbReference type="PROSITE" id="PS51332"/>
    </source>
</evidence>
<dbReference type="InterPro" id="IPR023404">
    <property type="entry name" value="rSAM_horseshoe"/>
</dbReference>
<evidence type="ECO:0000313" key="9">
    <source>
        <dbReference type="Proteomes" id="UP000176444"/>
    </source>
</evidence>
<evidence type="ECO:0000256" key="4">
    <source>
        <dbReference type="ARBA" id="ARBA00023004"/>
    </source>
</evidence>
<dbReference type="AlphaFoldDB" id="A0A1F4UQK6"/>
<protein>
    <submittedName>
        <fullName evidence="8">Uncharacterized protein</fullName>
    </submittedName>
</protein>
<feature type="domain" description="B12-binding" evidence="6">
    <location>
        <begin position="1"/>
        <end position="139"/>
    </location>
</feature>
<dbReference type="GO" id="GO:0003824">
    <property type="term" value="F:catalytic activity"/>
    <property type="evidence" value="ECO:0007669"/>
    <property type="project" value="InterPro"/>
</dbReference>
<evidence type="ECO:0000313" key="8">
    <source>
        <dbReference type="EMBL" id="OGC47080.1"/>
    </source>
</evidence>
<organism evidence="8 9">
    <name type="scientific">candidate division WWE3 bacterium RIFCSPHIGHO2_01_FULL_35_17</name>
    <dbReference type="NCBI Taxonomy" id="1802614"/>
    <lineage>
        <taxon>Bacteria</taxon>
        <taxon>Katanobacteria</taxon>
    </lineage>
</organism>
<dbReference type="InterPro" id="IPR006158">
    <property type="entry name" value="Cobalamin-bd"/>
</dbReference>
<dbReference type="InterPro" id="IPR006638">
    <property type="entry name" value="Elp3/MiaA/NifB-like_rSAM"/>
</dbReference>
<dbReference type="SFLD" id="SFLDS00029">
    <property type="entry name" value="Radical_SAM"/>
    <property type="match status" value="1"/>
</dbReference>
<reference evidence="8 9" key="1">
    <citation type="journal article" date="2016" name="Nat. Commun.">
        <title>Thousands of microbial genomes shed light on interconnected biogeochemical processes in an aquifer system.</title>
        <authorList>
            <person name="Anantharaman K."/>
            <person name="Brown C.T."/>
            <person name="Hug L.A."/>
            <person name="Sharon I."/>
            <person name="Castelle C.J."/>
            <person name="Probst A.J."/>
            <person name="Thomas B.C."/>
            <person name="Singh A."/>
            <person name="Wilkins M.J."/>
            <person name="Karaoz U."/>
            <person name="Brodie E.L."/>
            <person name="Williams K.H."/>
            <person name="Hubbard S.S."/>
            <person name="Banfield J.F."/>
        </authorList>
    </citation>
    <scope>NUCLEOTIDE SEQUENCE [LARGE SCALE GENOMIC DNA]</scope>
</reference>
<dbReference type="Gene3D" id="3.40.50.280">
    <property type="entry name" value="Cobalamin-binding domain"/>
    <property type="match status" value="1"/>
</dbReference>
<dbReference type="SUPFAM" id="SSF102114">
    <property type="entry name" value="Radical SAM enzymes"/>
    <property type="match status" value="1"/>
</dbReference>
<dbReference type="SFLD" id="SFLDG01082">
    <property type="entry name" value="B12-binding_domain_containing"/>
    <property type="match status" value="1"/>
</dbReference>
<dbReference type="PANTHER" id="PTHR43409">
    <property type="entry name" value="ANAEROBIC MAGNESIUM-PROTOPORPHYRIN IX MONOMETHYL ESTER CYCLASE-RELATED"/>
    <property type="match status" value="1"/>
</dbReference>
<comment type="cofactor">
    <cofactor evidence="1">
        <name>[4Fe-4S] cluster</name>
        <dbReference type="ChEBI" id="CHEBI:49883"/>
    </cofactor>
</comment>
<gene>
    <name evidence="8" type="ORF">A2713_01820</name>
</gene>
<proteinExistence type="predicted"/>
<keyword evidence="5" id="KW-0411">Iron-sulfur</keyword>
<feature type="domain" description="Radical SAM core" evidence="7">
    <location>
        <begin position="186"/>
        <end position="421"/>
    </location>
</feature>
<dbReference type="InterPro" id="IPR051198">
    <property type="entry name" value="BchE-like"/>
</dbReference>
<dbReference type="InterPro" id="IPR007197">
    <property type="entry name" value="rSAM"/>
</dbReference>
<dbReference type="GO" id="GO:0051536">
    <property type="term" value="F:iron-sulfur cluster binding"/>
    <property type="evidence" value="ECO:0007669"/>
    <property type="project" value="UniProtKB-KW"/>
</dbReference>
<dbReference type="SMART" id="SM00729">
    <property type="entry name" value="Elp3"/>
    <property type="match status" value="1"/>
</dbReference>
<dbReference type="GO" id="GO:0031419">
    <property type="term" value="F:cobalamin binding"/>
    <property type="evidence" value="ECO:0007669"/>
    <property type="project" value="InterPro"/>
</dbReference>
<evidence type="ECO:0000256" key="3">
    <source>
        <dbReference type="ARBA" id="ARBA00022723"/>
    </source>
</evidence>
<evidence type="ECO:0000256" key="1">
    <source>
        <dbReference type="ARBA" id="ARBA00001966"/>
    </source>
</evidence>
<sequence length="493" mass="57391">MNKKIVLIALYDKLALGVRSIFSVLKKEGLDVSLIFFKELVNNNNKPPSKIEKRKLIELLKKLKPDIIGFSLRSGFFKTAVDLTNEVKKEIDSLIVWGGIHPTICPEECLKYVDIICRGEGEYPMLELTQIKNNFSWSKPGIENLWTKDQQNKIRPLIDLNKLPLPIYDKNNEYMIDNNTIYRGTPILEQVKYVAMATRGCPFNCSYCGNNSLKKLYPHEKFVRWRSVDSLIEELLEVKKNFRNLNGVFFVDEMFVSDIKWLKEFTKKYKKEINLPFEVDLYPNLVTEEMIVLLKSAGLRKVVTGIQSGSKEILRDVYKRHTFRESILSLHKILLKHKIKVDYDVIMDTPFGGEKETLDLLLELKKPFALHLYSLTHFPKTDLTELLLSRGAIGRNDIEDFKAKALDSYFIKFSHNSWNSLISLTSNRFIPKRFVRFLSCDYFIARPRLLAIPANVSRFMRLVYAGTAMFFRGELNFLIVKKRLKNLFSANYH</sequence>
<dbReference type="GO" id="GO:0046872">
    <property type="term" value="F:metal ion binding"/>
    <property type="evidence" value="ECO:0007669"/>
    <property type="project" value="UniProtKB-KW"/>
</dbReference>
<dbReference type="CDD" id="cd01335">
    <property type="entry name" value="Radical_SAM"/>
    <property type="match status" value="1"/>
</dbReference>
<comment type="caution">
    <text evidence="8">The sequence shown here is derived from an EMBL/GenBank/DDBJ whole genome shotgun (WGS) entry which is preliminary data.</text>
</comment>
<evidence type="ECO:0000259" key="7">
    <source>
        <dbReference type="PROSITE" id="PS51918"/>
    </source>
</evidence>
<keyword evidence="3" id="KW-0479">Metal-binding</keyword>
<name>A0A1F4UQK6_UNCKA</name>
<dbReference type="Proteomes" id="UP000176444">
    <property type="component" value="Unassembled WGS sequence"/>
</dbReference>
<dbReference type="Pfam" id="PF04055">
    <property type="entry name" value="Radical_SAM"/>
    <property type="match status" value="1"/>
</dbReference>
<evidence type="ECO:0000256" key="2">
    <source>
        <dbReference type="ARBA" id="ARBA00022691"/>
    </source>
</evidence>
<dbReference type="PROSITE" id="PS51332">
    <property type="entry name" value="B12_BINDING"/>
    <property type="match status" value="1"/>
</dbReference>
<dbReference type="Pfam" id="PF02310">
    <property type="entry name" value="B12-binding"/>
    <property type="match status" value="1"/>
</dbReference>
<dbReference type="PROSITE" id="PS51918">
    <property type="entry name" value="RADICAL_SAM"/>
    <property type="match status" value="1"/>
</dbReference>
<dbReference type="Gene3D" id="3.80.30.20">
    <property type="entry name" value="tm_1862 like domain"/>
    <property type="match status" value="1"/>
</dbReference>